<gene>
    <name evidence="3" type="ORF">SAMN05421540_10283</name>
</gene>
<name>A0A1H3WNX5_9FLAO</name>
<sequence length="204" mass="23751">MYKVFINDVPIILSTDKNIGAKYTSISIKKAKIKSLIKKVSKGEIEHLHLYHKKEHKLLKHLKKKLKVIVAGGGLVTNTEGKILFIYRNKKWDLPKGKAEKDETIEETSIREVEEETGVENLKIGELIKVTYHILKRKGKYRLKETYWFAMTTDYAGDLIPQENEGITKVKWKNKKKAKKALKKSYENIRLLFPDDFFEEEVTS</sequence>
<evidence type="ECO:0000256" key="1">
    <source>
        <dbReference type="ARBA" id="ARBA00022801"/>
    </source>
</evidence>
<evidence type="ECO:0000259" key="2">
    <source>
        <dbReference type="PROSITE" id="PS51462"/>
    </source>
</evidence>
<dbReference type="CDD" id="cd03673">
    <property type="entry name" value="NUDIX_Ap6A_hydrolase"/>
    <property type="match status" value="1"/>
</dbReference>
<dbReference type="PANTHER" id="PTHR43736:SF1">
    <property type="entry name" value="DIHYDRONEOPTERIN TRIPHOSPHATE DIPHOSPHATASE"/>
    <property type="match status" value="1"/>
</dbReference>
<proteinExistence type="predicted"/>
<keyword evidence="1" id="KW-0378">Hydrolase</keyword>
<dbReference type="PRINTS" id="PR00502">
    <property type="entry name" value="NUDIXFAMILY"/>
</dbReference>
<protein>
    <submittedName>
        <fullName evidence="3">ADP-ribose pyrophosphatase YjhB, NUDIX family</fullName>
    </submittedName>
</protein>
<dbReference type="AlphaFoldDB" id="A0A1H3WNX5"/>
<reference evidence="3 4" key="1">
    <citation type="submission" date="2016-10" db="EMBL/GenBank/DDBJ databases">
        <authorList>
            <person name="de Groot N.N."/>
        </authorList>
    </citation>
    <scope>NUCLEOTIDE SEQUENCE [LARGE SCALE GENOMIC DNA]</scope>
    <source>
        <strain evidence="3 4">DSM 23581</strain>
    </source>
</reference>
<dbReference type="Proteomes" id="UP000198820">
    <property type="component" value="Unassembled WGS sequence"/>
</dbReference>
<organism evidence="3 4">
    <name type="scientific">Psychroflexus halocasei</name>
    <dbReference type="NCBI Taxonomy" id="908615"/>
    <lineage>
        <taxon>Bacteria</taxon>
        <taxon>Pseudomonadati</taxon>
        <taxon>Bacteroidota</taxon>
        <taxon>Flavobacteriia</taxon>
        <taxon>Flavobacteriales</taxon>
        <taxon>Flavobacteriaceae</taxon>
        <taxon>Psychroflexus</taxon>
    </lineage>
</organism>
<dbReference type="InterPro" id="IPR000086">
    <property type="entry name" value="NUDIX_hydrolase_dom"/>
</dbReference>
<accession>A0A1H3WNX5</accession>
<evidence type="ECO:0000313" key="4">
    <source>
        <dbReference type="Proteomes" id="UP000198820"/>
    </source>
</evidence>
<keyword evidence="4" id="KW-1185">Reference proteome</keyword>
<dbReference type="InterPro" id="IPR020476">
    <property type="entry name" value="Nudix_hydrolase"/>
</dbReference>
<dbReference type="EMBL" id="FNQF01000002">
    <property type="protein sequence ID" value="SDZ88836.1"/>
    <property type="molecule type" value="Genomic_DNA"/>
</dbReference>
<dbReference type="PROSITE" id="PS51462">
    <property type="entry name" value="NUDIX"/>
    <property type="match status" value="1"/>
</dbReference>
<feature type="domain" description="Nudix hydrolase" evidence="2">
    <location>
        <begin position="66"/>
        <end position="195"/>
    </location>
</feature>
<dbReference type="InterPro" id="IPR015797">
    <property type="entry name" value="NUDIX_hydrolase-like_dom_sf"/>
</dbReference>
<dbReference type="SUPFAM" id="SSF55811">
    <property type="entry name" value="Nudix"/>
    <property type="match status" value="1"/>
</dbReference>
<dbReference type="STRING" id="908615.SAMN05421540_10283"/>
<dbReference type="Gene3D" id="3.90.79.10">
    <property type="entry name" value="Nucleoside Triphosphate Pyrophosphohydrolase"/>
    <property type="match status" value="1"/>
</dbReference>
<dbReference type="RefSeq" id="WP_093239022.1">
    <property type="nucleotide sequence ID" value="NZ_FNQF01000002.1"/>
</dbReference>
<dbReference type="Pfam" id="PF00293">
    <property type="entry name" value="NUDIX"/>
    <property type="match status" value="1"/>
</dbReference>
<dbReference type="PANTHER" id="PTHR43736">
    <property type="entry name" value="ADP-RIBOSE PYROPHOSPHATASE"/>
    <property type="match status" value="1"/>
</dbReference>
<dbReference type="GO" id="GO:0016787">
    <property type="term" value="F:hydrolase activity"/>
    <property type="evidence" value="ECO:0007669"/>
    <property type="project" value="UniProtKB-KW"/>
</dbReference>
<evidence type="ECO:0000313" key="3">
    <source>
        <dbReference type="EMBL" id="SDZ88836.1"/>
    </source>
</evidence>